<dbReference type="GO" id="GO:0046872">
    <property type="term" value="F:metal ion binding"/>
    <property type="evidence" value="ECO:0007669"/>
    <property type="project" value="UniProtKB-KW"/>
</dbReference>
<keyword evidence="2 5" id="KW-0862">Zinc</keyword>
<name>A0A0K0FMK7_STRVS</name>
<dbReference type="GO" id="GO:0007548">
    <property type="term" value="P:sex differentiation"/>
    <property type="evidence" value="ECO:0007669"/>
    <property type="project" value="TreeGrafter"/>
</dbReference>
<dbReference type="PANTHER" id="PTHR12322:SF49">
    <property type="entry name" value="DM DOMAIN-CONTAINING PROTEIN"/>
    <property type="match status" value="1"/>
</dbReference>
<feature type="DNA-binding region" description="DM" evidence="5">
    <location>
        <begin position="112"/>
        <end position="162"/>
    </location>
</feature>
<accession>A0A0K0FMK7</accession>
<dbReference type="SMART" id="SM00301">
    <property type="entry name" value="DM"/>
    <property type="match status" value="2"/>
</dbReference>
<reference evidence="8" key="2">
    <citation type="submission" date="2015-08" db="UniProtKB">
        <authorList>
            <consortium name="WormBaseParasite"/>
        </authorList>
    </citation>
    <scope>IDENTIFICATION</scope>
</reference>
<evidence type="ECO:0000256" key="2">
    <source>
        <dbReference type="ARBA" id="ARBA00022833"/>
    </source>
</evidence>
<proteinExistence type="predicted"/>
<evidence type="ECO:0000313" key="8">
    <source>
        <dbReference type="WBParaSite" id="SVE_1023400.1"/>
    </source>
</evidence>
<dbReference type="Gene3D" id="4.10.1040.10">
    <property type="entry name" value="DM DNA-binding domain"/>
    <property type="match status" value="2"/>
</dbReference>
<dbReference type="STRING" id="75913.A0A0K0FMK7"/>
<evidence type="ECO:0000256" key="1">
    <source>
        <dbReference type="ARBA" id="ARBA00022723"/>
    </source>
</evidence>
<evidence type="ECO:0000313" key="7">
    <source>
        <dbReference type="Proteomes" id="UP000035680"/>
    </source>
</evidence>
<dbReference type="SUPFAM" id="SSF82927">
    <property type="entry name" value="Cysteine-rich DNA binding domain, (DM domain)"/>
    <property type="match status" value="2"/>
</dbReference>
<feature type="domain" description="DM" evidence="6">
    <location>
        <begin position="112"/>
        <end position="162"/>
    </location>
</feature>
<keyword evidence="3 5" id="KW-0238">DNA-binding</keyword>
<dbReference type="GO" id="GO:0005634">
    <property type="term" value="C:nucleus"/>
    <property type="evidence" value="ECO:0007669"/>
    <property type="project" value="UniProtKB-SubCell"/>
</dbReference>
<comment type="subcellular location">
    <subcellularLocation>
        <location evidence="5">Nucleus</location>
    </subcellularLocation>
</comment>
<dbReference type="Proteomes" id="UP000035680">
    <property type="component" value="Unassembled WGS sequence"/>
</dbReference>
<evidence type="ECO:0000256" key="5">
    <source>
        <dbReference type="PROSITE-ProRule" id="PRU00070"/>
    </source>
</evidence>
<dbReference type="GO" id="GO:0000981">
    <property type="term" value="F:DNA-binding transcription factor activity, RNA polymerase II-specific"/>
    <property type="evidence" value="ECO:0007669"/>
    <property type="project" value="TreeGrafter"/>
</dbReference>
<dbReference type="InterPro" id="IPR001275">
    <property type="entry name" value="DM_DNA-bd"/>
</dbReference>
<dbReference type="PROSITE" id="PS40000">
    <property type="entry name" value="DM_1"/>
    <property type="match status" value="1"/>
</dbReference>
<protein>
    <submittedName>
        <fullName evidence="8">DM domain-containing protein</fullName>
    </submittedName>
</protein>
<keyword evidence="4 5" id="KW-0539">Nucleus</keyword>
<dbReference type="InterPro" id="IPR026607">
    <property type="entry name" value="DMRT"/>
</dbReference>
<evidence type="ECO:0000259" key="6">
    <source>
        <dbReference type="PROSITE" id="PS50809"/>
    </source>
</evidence>
<evidence type="ECO:0000256" key="4">
    <source>
        <dbReference type="ARBA" id="ARBA00023242"/>
    </source>
</evidence>
<dbReference type="GO" id="GO:0000978">
    <property type="term" value="F:RNA polymerase II cis-regulatory region sequence-specific DNA binding"/>
    <property type="evidence" value="ECO:0007669"/>
    <property type="project" value="TreeGrafter"/>
</dbReference>
<evidence type="ECO:0000256" key="3">
    <source>
        <dbReference type="ARBA" id="ARBA00023125"/>
    </source>
</evidence>
<dbReference type="AlphaFoldDB" id="A0A0K0FMK7"/>
<dbReference type="WBParaSite" id="SVE_1023400.1">
    <property type="protein sequence ID" value="SVE_1023400.1"/>
    <property type="gene ID" value="SVE_1023400"/>
</dbReference>
<dbReference type="Pfam" id="PF00751">
    <property type="entry name" value="DM"/>
    <property type="match status" value="2"/>
</dbReference>
<sequence length="263" mass="30963">MVNKGQNNEECKKVLAITKRIPKDVKRHCGVCRQHGLIFETRGHLCEFKNCSCDKCKLIKLRRDIMSTQIKIRRAQDKRFQRTNDPEKADIIIDDIDDGKKKGKKKNTCYFCQKCKNHSKIVWKKDHKKNCPYNSCTCESCELIETRRKLDQEIKIKINNKKREMETVIMFGGNEDIYMKNENVTSNIVSQYPLTNNHHHIEEVLVHNYFAALNNFNILLTKYGQNFSIILKKILFCLVSAHQNFHTVCNFRKNTKLFESQIC</sequence>
<feature type="DNA-binding region" description="DM" evidence="5">
    <location>
        <begin position="29"/>
        <end position="74"/>
    </location>
</feature>
<feature type="domain" description="DM" evidence="6">
    <location>
        <begin position="29"/>
        <end position="74"/>
    </location>
</feature>
<reference evidence="7" key="1">
    <citation type="submission" date="2014-07" db="EMBL/GenBank/DDBJ databases">
        <authorList>
            <person name="Martin A.A"/>
            <person name="De Silva N."/>
        </authorList>
    </citation>
    <scope>NUCLEOTIDE SEQUENCE</scope>
</reference>
<keyword evidence="7" id="KW-1185">Reference proteome</keyword>
<organism evidence="7 8">
    <name type="scientific">Strongyloides venezuelensis</name>
    <name type="common">Threadworm</name>
    <dbReference type="NCBI Taxonomy" id="75913"/>
    <lineage>
        <taxon>Eukaryota</taxon>
        <taxon>Metazoa</taxon>
        <taxon>Ecdysozoa</taxon>
        <taxon>Nematoda</taxon>
        <taxon>Chromadorea</taxon>
        <taxon>Rhabditida</taxon>
        <taxon>Tylenchina</taxon>
        <taxon>Panagrolaimomorpha</taxon>
        <taxon>Strongyloidoidea</taxon>
        <taxon>Strongyloididae</taxon>
        <taxon>Strongyloides</taxon>
    </lineage>
</organism>
<dbReference type="PROSITE" id="PS50809">
    <property type="entry name" value="DM_2"/>
    <property type="match status" value="2"/>
</dbReference>
<keyword evidence="1 5" id="KW-0479">Metal-binding</keyword>
<dbReference type="PANTHER" id="PTHR12322">
    <property type="entry name" value="DOUBLESEX AND MAB-3 RELATED TRANSCRIPTION FACTOR DMRT"/>
    <property type="match status" value="1"/>
</dbReference>
<dbReference type="InterPro" id="IPR036407">
    <property type="entry name" value="DM_DNA-bd_sf"/>
</dbReference>